<dbReference type="Proteomes" id="UP000015729">
    <property type="component" value="Unassembled WGS sequence"/>
</dbReference>
<evidence type="ECO:0000313" key="3">
    <source>
        <dbReference type="Proteomes" id="UP000015729"/>
    </source>
</evidence>
<reference evidence="2 3" key="1">
    <citation type="journal article" date="2013" name="PLoS Pathog.">
        <title>Genomic analysis of the Kiwifruit pathogen Pseudomonas syringae pv. actinidiae provides insight into the origins of an emergent plant disease.</title>
        <authorList>
            <person name="McCann H.C."/>
            <person name="Rikkerink E.H."/>
            <person name="Bertels F."/>
            <person name="Fiers M."/>
            <person name="Lu A."/>
            <person name="Rees-George J."/>
            <person name="Andersen M.T."/>
            <person name="Gleave A.P."/>
            <person name="Haubold B."/>
            <person name="Wohlers M.W."/>
            <person name="Guttman D.S."/>
            <person name="Wang P.W."/>
            <person name="Straub C."/>
            <person name="Vanneste J.L."/>
            <person name="Rainey P.B."/>
            <person name="Templeton M.D."/>
        </authorList>
    </citation>
    <scope>NUCLEOTIDE SEQUENCE [LARGE SCALE GENOMIC DNA]</scope>
    <source>
        <strain evidence="2 3">ICMP 18807</strain>
    </source>
</reference>
<name>S6VFV3_PSESF</name>
<proteinExistence type="predicted"/>
<evidence type="ECO:0000256" key="1">
    <source>
        <dbReference type="SAM" id="MobiDB-lite"/>
    </source>
</evidence>
<organism evidence="2 3">
    <name type="scientific">Pseudomonas syringae pv. actinidiae ICMP 18807</name>
    <dbReference type="NCBI Taxonomy" id="1194404"/>
    <lineage>
        <taxon>Bacteria</taxon>
        <taxon>Pseudomonadati</taxon>
        <taxon>Pseudomonadota</taxon>
        <taxon>Gammaproteobacteria</taxon>
        <taxon>Pseudomonadales</taxon>
        <taxon>Pseudomonadaceae</taxon>
        <taxon>Pseudomonas</taxon>
        <taxon>Pseudomonas syringae</taxon>
    </lineage>
</organism>
<sequence length="51" mass="5635">MLNPPDNCVSQNPAQPAPKGRSATDTERILEETRARLELALDLAQMGTWDL</sequence>
<gene>
    <name evidence="2" type="ORF">A244_19186</name>
</gene>
<protein>
    <submittedName>
        <fullName evidence="2">Sensory box/GGDEF domain/EAL domain-containing protein</fullName>
    </submittedName>
</protein>
<dbReference type="PATRIC" id="fig|1194404.4.peg.3950"/>
<dbReference type="EMBL" id="AOKG01001323">
    <property type="protein sequence ID" value="EPN50043.1"/>
    <property type="molecule type" value="Genomic_DNA"/>
</dbReference>
<accession>S6VFV3</accession>
<feature type="non-terminal residue" evidence="2">
    <location>
        <position position="51"/>
    </location>
</feature>
<evidence type="ECO:0000313" key="2">
    <source>
        <dbReference type="EMBL" id="EPN50043.1"/>
    </source>
</evidence>
<feature type="region of interest" description="Disordered" evidence="1">
    <location>
        <begin position="1"/>
        <end position="26"/>
    </location>
</feature>
<comment type="caution">
    <text evidence="2">The sequence shown here is derived from an EMBL/GenBank/DDBJ whole genome shotgun (WGS) entry which is preliminary data.</text>
</comment>
<dbReference type="AlphaFoldDB" id="S6VFV3"/>